<dbReference type="RefSeq" id="WP_184339995.1">
    <property type="nucleotide sequence ID" value="NZ_JACHIG010000005.1"/>
</dbReference>
<proteinExistence type="predicted"/>
<protein>
    <submittedName>
        <fullName evidence="1">Uncharacterized protein (DUF1015 family)</fullName>
    </submittedName>
</protein>
<dbReference type="Pfam" id="PF06245">
    <property type="entry name" value="DUF1015"/>
    <property type="match status" value="1"/>
</dbReference>
<keyword evidence="2" id="KW-1185">Reference proteome</keyword>
<reference evidence="1 2" key="1">
    <citation type="submission" date="2020-08" db="EMBL/GenBank/DDBJ databases">
        <title>Genomic Encyclopedia of Type Strains, Phase IV (KMG-IV): sequencing the most valuable type-strain genomes for metagenomic binning, comparative biology and taxonomic classification.</title>
        <authorList>
            <person name="Goeker M."/>
        </authorList>
    </citation>
    <scope>NUCLEOTIDE SEQUENCE [LARGE SCALE GENOMIC DNA]</scope>
    <source>
        <strain evidence="1 2">DSM 12252</strain>
    </source>
</reference>
<dbReference type="PIRSF" id="PIRSF033563">
    <property type="entry name" value="UCP033563"/>
    <property type="match status" value="1"/>
</dbReference>
<gene>
    <name evidence="1" type="ORF">HNQ65_002658</name>
</gene>
<sequence>MRIRTFQGLVPTQKNAPEVAAVPYDVVNREEAAALAKGKPFSLLHVDRAEIDLDPEIDPYSAPVYAKARENFDRLQKDGILVRESKPCMYLYRQVIAGHSQTGLVTVCHTEDYEKDIIKKHEKTRQDKEDDRTNLVDKLDANTGPIFLTYRQRPGITALIESFMKDEKPINDFTAPDGVRHQVWRLSLGLCVSLTGLFESQVPCAYVADGHHRAASAFRVSKMRREANPNHTGQENYNWFLSVLFPGNELKILPYNRAVKDLNCNDREEFIKKVGEVFTLKPTTLKSPTQPGQCCMYLKDQWYELTWQADKNASPIDQLDVSILQDRLLKPILGIDDPRTSKRIDFIGGIRGTAELEKLVNGKEHTVAFSMYPTTVDQLMAISDVGQIMPPKSTWFEPKLRSGLFIHTLEG</sequence>
<dbReference type="PANTHER" id="PTHR36454">
    <property type="entry name" value="LMO2823 PROTEIN"/>
    <property type="match status" value="1"/>
</dbReference>
<dbReference type="AlphaFoldDB" id="A0A7W7YC08"/>
<dbReference type="Proteomes" id="UP000590740">
    <property type="component" value="Unassembled WGS sequence"/>
</dbReference>
<evidence type="ECO:0000313" key="2">
    <source>
        <dbReference type="Proteomes" id="UP000590740"/>
    </source>
</evidence>
<organism evidence="1 2">
    <name type="scientific">Prosthecobacter vanneervenii</name>
    <dbReference type="NCBI Taxonomy" id="48466"/>
    <lineage>
        <taxon>Bacteria</taxon>
        <taxon>Pseudomonadati</taxon>
        <taxon>Verrucomicrobiota</taxon>
        <taxon>Verrucomicrobiia</taxon>
        <taxon>Verrucomicrobiales</taxon>
        <taxon>Verrucomicrobiaceae</taxon>
        <taxon>Prosthecobacter</taxon>
    </lineage>
</organism>
<dbReference type="EMBL" id="JACHIG010000005">
    <property type="protein sequence ID" value="MBB5033075.1"/>
    <property type="molecule type" value="Genomic_DNA"/>
</dbReference>
<evidence type="ECO:0000313" key="1">
    <source>
        <dbReference type="EMBL" id="MBB5033075.1"/>
    </source>
</evidence>
<dbReference type="InterPro" id="IPR008323">
    <property type="entry name" value="UCP033563"/>
</dbReference>
<comment type="caution">
    <text evidence="1">The sequence shown here is derived from an EMBL/GenBank/DDBJ whole genome shotgun (WGS) entry which is preliminary data.</text>
</comment>
<name>A0A7W7YC08_9BACT</name>
<dbReference type="PANTHER" id="PTHR36454:SF1">
    <property type="entry name" value="DUF1015 DOMAIN-CONTAINING PROTEIN"/>
    <property type="match status" value="1"/>
</dbReference>
<accession>A0A7W7YC08</accession>